<dbReference type="NCBIfam" id="TIGR00044">
    <property type="entry name" value="YggS family pyridoxal phosphate-dependent enzyme"/>
    <property type="match status" value="1"/>
</dbReference>
<dbReference type="SUPFAM" id="SSF51419">
    <property type="entry name" value="PLP-binding barrel"/>
    <property type="match status" value="1"/>
</dbReference>
<dbReference type="PIRSF" id="PIRSF004848">
    <property type="entry name" value="YBL036c_PLPDEIII"/>
    <property type="match status" value="1"/>
</dbReference>
<dbReference type="EMBL" id="VTOW01000001">
    <property type="protein sequence ID" value="NKE70407.1"/>
    <property type="molecule type" value="Genomic_DNA"/>
</dbReference>
<evidence type="ECO:0000259" key="5">
    <source>
        <dbReference type="Pfam" id="PF01168"/>
    </source>
</evidence>
<comment type="similarity">
    <text evidence="2 4">Belongs to the pyridoxal phosphate-binding protein YggS/PROSC family.</text>
</comment>
<reference evidence="6 7" key="1">
    <citation type="journal article" date="2020" name="Nature">
        <title>Bacterial chemolithoautotrophy via manganese oxidation.</title>
        <authorList>
            <person name="Yu H."/>
            <person name="Leadbetter J.R."/>
        </authorList>
    </citation>
    <scope>NUCLEOTIDE SEQUENCE [LARGE SCALE GENOMIC DNA]</scope>
    <source>
        <strain evidence="6 7">Mn-1</strain>
    </source>
</reference>
<evidence type="ECO:0000256" key="4">
    <source>
        <dbReference type="RuleBase" id="RU004514"/>
    </source>
</evidence>
<keyword evidence="1 2" id="KW-0663">Pyridoxal phosphate</keyword>
<dbReference type="PANTHER" id="PTHR10146">
    <property type="entry name" value="PROLINE SYNTHETASE CO-TRANSCRIBED BACTERIAL HOMOLOG PROTEIN"/>
    <property type="match status" value="1"/>
</dbReference>
<accession>A0A7X6DND5</accession>
<organism evidence="6 7">
    <name type="scientific">Candidatus Manganitrophus noduliformans</name>
    <dbReference type="NCBI Taxonomy" id="2606439"/>
    <lineage>
        <taxon>Bacteria</taxon>
        <taxon>Pseudomonadati</taxon>
        <taxon>Nitrospirota</taxon>
        <taxon>Nitrospiria</taxon>
        <taxon>Candidatus Troglogloeales</taxon>
        <taxon>Candidatus Manganitrophaceae</taxon>
        <taxon>Candidatus Manganitrophus</taxon>
    </lineage>
</organism>
<evidence type="ECO:0000256" key="3">
    <source>
        <dbReference type="PIRSR" id="PIRSR004848-1"/>
    </source>
</evidence>
<comment type="function">
    <text evidence="2">Pyridoxal 5'-phosphate (PLP)-binding protein, which is involved in PLP homeostasis.</text>
</comment>
<evidence type="ECO:0000256" key="1">
    <source>
        <dbReference type="ARBA" id="ARBA00022898"/>
    </source>
</evidence>
<dbReference type="InterPro" id="IPR029066">
    <property type="entry name" value="PLP-binding_barrel"/>
</dbReference>
<dbReference type="PANTHER" id="PTHR10146:SF14">
    <property type="entry name" value="PYRIDOXAL PHOSPHATE HOMEOSTASIS PROTEIN"/>
    <property type="match status" value="1"/>
</dbReference>
<dbReference type="CDD" id="cd00635">
    <property type="entry name" value="PLPDE_III_YBL036c_like"/>
    <property type="match status" value="1"/>
</dbReference>
<comment type="caution">
    <text evidence="6">The sequence shown here is derived from an EMBL/GenBank/DDBJ whole genome shotgun (WGS) entry which is preliminary data.</text>
</comment>
<evidence type="ECO:0000313" key="6">
    <source>
        <dbReference type="EMBL" id="NKE70407.1"/>
    </source>
</evidence>
<dbReference type="RefSeq" id="WP_168058658.1">
    <property type="nucleotide sequence ID" value="NZ_VTOW01000001.1"/>
</dbReference>
<feature type="modified residue" description="N6-(pyridoxal phosphate)lysine" evidence="2 3">
    <location>
        <position position="36"/>
    </location>
</feature>
<comment type="cofactor">
    <cofactor evidence="3">
        <name>pyridoxal 5'-phosphate</name>
        <dbReference type="ChEBI" id="CHEBI:597326"/>
    </cofactor>
</comment>
<dbReference type="Gene3D" id="3.20.20.10">
    <property type="entry name" value="Alanine racemase"/>
    <property type="match status" value="1"/>
</dbReference>
<keyword evidence="7" id="KW-1185">Reference proteome</keyword>
<sequence>MGEIARAVERISARIREAARRCGRNPEEITLVAASKGVGLDRVREAAEAGIQIFGENRVQEARAKFLESRFLEENKSAAVHLIGPLQTNKVKQAVGFFSLIHSIDSVRLAEKVAQEAEKRRITQPVLIEVNVGEETTKRGISIKEAPALIAQVRKLAPLSLKGLMTLPPPTPEPEGARPYFSMLRRLGEDLGLNRFSMGMSADFEVAVEEGATWVRIGTAIFGERKKEQK</sequence>
<evidence type="ECO:0000256" key="2">
    <source>
        <dbReference type="HAMAP-Rule" id="MF_02087"/>
    </source>
</evidence>
<dbReference type="AlphaFoldDB" id="A0A7X6DND5"/>
<name>A0A7X6DND5_9BACT</name>
<dbReference type="Pfam" id="PF01168">
    <property type="entry name" value="Ala_racemase_N"/>
    <property type="match status" value="1"/>
</dbReference>
<dbReference type="InterPro" id="IPR001608">
    <property type="entry name" value="Ala_racemase_N"/>
</dbReference>
<evidence type="ECO:0000313" key="7">
    <source>
        <dbReference type="Proteomes" id="UP000534783"/>
    </source>
</evidence>
<dbReference type="HAMAP" id="MF_02087">
    <property type="entry name" value="PLP_homeostasis"/>
    <property type="match status" value="1"/>
</dbReference>
<feature type="domain" description="Alanine racemase N-terminal" evidence="5">
    <location>
        <begin position="9"/>
        <end position="225"/>
    </location>
</feature>
<dbReference type="GO" id="GO:0030170">
    <property type="term" value="F:pyridoxal phosphate binding"/>
    <property type="evidence" value="ECO:0007669"/>
    <property type="project" value="UniProtKB-UniRule"/>
</dbReference>
<dbReference type="FunFam" id="3.20.20.10:FF:000018">
    <property type="entry name" value="Pyridoxal phosphate homeostasis protein"/>
    <property type="match status" value="1"/>
</dbReference>
<gene>
    <name evidence="6" type="ORF">MNODULE_06600</name>
</gene>
<proteinExistence type="inferred from homology"/>
<protein>
    <recommendedName>
        <fullName evidence="2">Pyridoxal phosphate homeostasis protein</fullName>
        <shortName evidence="2">PLP homeostasis protein</shortName>
    </recommendedName>
</protein>
<dbReference type="InterPro" id="IPR011078">
    <property type="entry name" value="PyrdxlP_homeostasis"/>
</dbReference>
<dbReference type="Proteomes" id="UP000534783">
    <property type="component" value="Unassembled WGS sequence"/>
</dbReference>